<dbReference type="AlphaFoldDB" id="A0A9W9ZH86"/>
<gene>
    <name evidence="2" type="ORF">OS493_039359</name>
</gene>
<evidence type="ECO:0000313" key="2">
    <source>
        <dbReference type="EMBL" id="KAJ7381723.1"/>
    </source>
</evidence>
<feature type="region of interest" description="Disordered" evidence="1">
    <location>
        <begin position="65"/>
        <end position="85"/>
    </location>
</feature>
<sequence length="110" mass="12581">MPIWTPPTPPRDGQDEVYVDPALAYLPHQTGKRTVYKSIVYFRDQLQGAAKDRVSRPTSVFDRNGFDPFARGRRNSLSKKPKMKQIKQQVVPSIVKQTDFSQVCDAVMKK</sequence>
<reference evidence="2" key="1">
    <citation type="submission" date="2023-01" db="EMBL/GenBank/DDBJ databases">
        <title>Genome assembly of the deep-sea coral Lophelia pertusa.</title>
        <authorList>
            <person name="Herrera S."/>
            <person name="Cordes E."/>
        </authorList>
    </citation>
    <scope>NUCLEOTIDE SEQUENCE</scope>
    <source>
        <strain evidence="2">USNM1676648</strain>
        <tissue evidence="2">Polyp</tissue>
    </source>
</reference>
<proteinExistence type="predicted"/>
<evidence type="ECO:0000256" key="1">
    <source>
        <dbReference type="SAM" id="MobiDB-lite"/>
    </source>
</evidence>
<keyword evidence="3" id="KW-1185">Reference proteome</keyword>
<organism evidence="2 3">
    <name type="scientific">Desmophyllum pertusum</name>
    <dbReference type="NCBI Taxonomy" id="174260"/>
    <lineage>
        <taxon>Eukaryota</taxon>
        <taxon>Metazoa</taxon>
        <taxon>Cnidaria</taxon>
        <taxon>Anthozoa</taxon>
        <taxon>Hexacorallia</taxon>
        <taxon>Scleractinia</taxon>
        <taxon>Caryophylliina</taxon>
        <taxon>Caryophylliidae</taxon>
        <taxon>Desmophyllum</taxon>
    </lineage>
</organism>
<dbReference type="Proteomes" id="UP001163046">
    <property type="component" value="Unassembled WGS sequence"/>
</dbReference>
<evidence type="ECO:0000313" key="3">
    <source>
        <dbReference type="Proteomes" id="UP001163046"/>
    </source>
</evidence>
<protein>
    <submittedName>
        <fullName evidence="2">Uncharacterized protein</fullName>
    </submittedName>
</protein>
<dbReference type="EMBL" id="MU826055">
    <property type="protein sequence ID" value="KAJ7381723.1"/>
    <property type="molecule type" value="Genomic_DNA"/>
</dbReference>
<comment type="caution">
    <text evidence="2">The sequence shown here is derived from an EMBL/GenBank/DDBJ whole genome shotgun (WGS) entry which is preliminary data.</text>
</comment>
<feature type="compositionally biased region" description="Basic residues" evidence="1">
    <location>
        <begin position="71"/>
        <end position="85"/>
    </location>
</feature>
<name>A0A9W9ZH86_9CNID</name>
<accession>A0A9W9ZH86</accession>